<dbReference type="PANTHER" id="PTHR35871">
    <property type="entry name" value="EXPRESSED PROTEIN"/>
    <property type="match status" value="1"/>
</dbReference>
<dbReference type="Gene3D" id="3.30.420.10">
    <property type="entry name" value="Ribonuclease H-like superfamily/Ribonuclease H"/>
    <property type="match status" value="1"/>
</dbReference>
<evidence type="ECO:0000313" key="1">
    <source>
        <dbReference type="EMBL" id="GJE94827.1"/>
    </source>
</evidence>
<evidence type="ECO:0008006" key="3">
    <source>
        <dbReference type="Google" id="ProtNLM"/>
    </source>
</evidence>
<dbReference type="AlphaFoldDB" id="A0A9P3LI56"/>
<dbReference type="OrthoDB" id="6511194at2759"/>
<dbReference type="PANTHER" id="PTHR35871:SF1">
    <property type="entry name" value="CXC1-LIKE CYSTEINE CLUSTER ASSOCIATED WITH KDZ TRANSPOSASES DOMAIN-CONTAINING PROTEIN"/>
    <property type="match status" value="1"/>
</dbReference>
<protein>
    <recommendedName>
        <fullName evidence="3">Tc1-like transposase DDE domain-containing protein</fullName>
    </recommendedName>
</protein>
<organism evidence="1 2">
    <name type="scientific">Phanerochaete sordida</name>
    <dbReference type="NCBI Taxonomy" id="48140"/>
    <lineage>
        <taxon>Eukaryota</taxon>
        <taxon>Fungi</taxon>
        <taxon>Dikarya</taxon>
        <taxon>Basidiomycota</taxon>
        <taxon>Agaricomycotina</taxon>
        <taxon>Agaricomycetes</taxon>
        <taxon>Polyporales</taxon>
        <taxon>Phanerochaetaceae</taxon>
        <taxon>Phanerochaete</taxon>
    </lineage>
</organism>
<dbReference type="InterPro" id="IPR036397">
    <property type="entry name" value="RNaseH_sf"/>
</dbReference>
<evidence type="ECO:0000313" key="2">
    <source>
        <dbReference type="Proteomes" id="UP000703269"/>
    </source>
</evidence>
<dbReference type="EMBL" id="BPQB01000043">
    <property type="protein sequence ID" value="GJE94827.1"/>
    <property type="molecule type" value="Genomic_DNA"/>
</dbReference>
<proteinExistence type="predicted"/>
<comment type="caution">
    <text evidence="1">The sequence shown here is derived from an EMBL/GenBank/DDBJ whole genome shotgun (WGS) entry which is preliminary data.</text>
</comment>
<reference evidence="1 2" key="1">
    <citation type="submission" date="2021-08" db="EMBL/GenBank/DDBJ databases">
        <title>Draft Genome Sequence of Phanerochaete sordida strain YK-624.</title>
        <authorList>
            <person name="Mori T."/>
            <person name="Dohra H."/>
            <person name="Suzuki T."/>
            <person name="Kawagishi H."/>
            <person name="Hirai H."/>
        </authorList>
    </citation>
    <scope>NUCLEOTIDE SEQUENCE [LARGE SCALE GENOMIC DNA]</scope>
    <source>
        <strain evidence="1 2">YK-624</strain>
    </source>
</reference>
<sequence>MKQFLWMYISHDSITWIRASVETAKSRKKSGTHTATKLRQWTRAFIEDADDLPYHDYGWWQESLLHKGELAQRLFEHLQSVGKYVTAMDVVRYMGRPEIKEEFGLTKTISLATAKRWMHLMEYRWGKTPKGQYVDGHEREDVVEDRQTVFLPSMEAIEGRLREWSDDGEQLPGPIKGKPVMVWYHDEVTFYRNDRQELHWVHKNDTPVPKPKGEGTSIMISDLISAEVGWLRSPDGQESARVVFRAGKNREGYFQSEDILSQTAQVIDLLKAHYPDHDHVLVFDHAPTHMKRRDTSVTAYKMTKSPSKVFGVDVNKPGADGRPVYDSEGKLVKMRVRMGDAKFSDGTTQPLYFPDDHPTHPGQFKGMAQILRERGLTKEAELPAQCPDFHCPGPKATDPVKCCCRRVLFNQPDFAEGETLLETLCRSHGIEIIYLPKFHCELNPIERCWCHAKRVYRQNPNITTTDDEMERNVIAALESVSLLSMRRFCNTALRYMDGYRQGLNGAQSSYAARVYSSHRRYPEGIAAEMERKMRR</sequence>
<dbReference type="Proteomes" id="UP000703269">
    <property type="component" value="Unassembled WGS sequence"/>
</dbReference>
<dbReference type="GO" id="GO:0003676">
    <property type="term" value="F:nucleic acid binding"/>
    <property type="evidence" value="ECO:0007669"/>
    <property type="project" value="InterPro"/>
</dbReference>
<name>A0A9P3LI56_9APHY</name>
<keyword evidence="2" id="KW-1185">Reference proteome</keyword>
<gene>
    <name evidence="1" type="ORF">PsYK624_110020</name>
</gene>
<accession>A0A9P3LI56</accession>